<dbReference type="EMBL" id="JACGWN010000001">
    <property type="protein sequence ID" value="KAL0462496.1"/>
    <property type="molecule type" value="Genomic_DNA"/>
</dbReference>
<reference evidence="2" key="2">
    <citation type="journal article" date="2024" name="Plant">
        <title>Genomic evolution and insights into agronomic trait innovations of Sesamum species.</title>
        <authorList>
            <person name="Miao H."/>
            <person name="Wang L."/>
            <person name="Qu L."/>
            <person name="Liu H."/>
            <person name="Sun Y."/>
            <person name="Le M."/>
            <person name="Wang Q."/>
            <person name="Wei S."/>
            <person name="Zheng Y."/>
            <person name="Lin W."/>
            <person name="Duan Y."/>
            <person name="Cao H."/>
            <person name="Xiong S."/>
            <person name="Wang X."/>
            <person name="Wei L."/>
            <person name="Li C."/>
            <person name="Ma Q."/>
            <person name="Ju M."/>
            <person name="Zhao R."/>
            <person name="Li G."/>
            <person name="Mu C."/>
            <person name="Tian Q."/>
            <person name="Mei H."/>
            <person name="Zhang T."/>
            <person name="Gao T."/>
            <person name="Zhang H."/>
        </authorList>
    </citation>
    <scope>NUCLEOTIDE SEQUENCE</scope>
    <source>
        <strain evidence="2">KEN1</strain>
    </source>
</reference>
<dbReference type="AlphaFoldDB" id="A0AAW2Y9Y1"/>
<dbReference type="PANTHER" id="PTHR48475">
    <property type="entry name" value="RIBONUCLEASE H"/>
    <property type="match status" value="1"/>
</dbReference>
<dbReference type="Gene3D" id="3.30.70.270">
    <property type="match status" value="1"/>
</dbReference>
<dbReference type="InterPro" id="IPR041577">
    <property type="entry name" value="RT_RNaseH_2"/>
</dbReference>
<dbReference type="InterPro" id="IPR043502">
    <property type="entry name" value="DNA/RNA_pol_sf"/>
</dbReference>
<dbReference type="PANTHER" id="PTHR48475:SF2">
    <property type="entry name" value="RIBONUCLEASE H"/>
    <property type="match status" value="1"/>
</dbReference>
<dbReference type="Pfam" id="PF17919">
    <property type="entry name" value="RT_RNaseH_2"/>
    <property type="match status" value="1"/>
</dbReference>
<accession>A0AAW2Y9Y1</accession>
<reference evidence="2" key="1">
    <citation type="submission" date="2020-06" db="EMBL/GenBank/DDBJ databases">
        <authorList>
            <person name="Li T."/>
            <person name="Hu X."/>
            <person name="Zhang T."/>
            <person name="Song X."/>
            <person name="Zhang H."/>
            <person name="Dai N."/>
            <person name="Sheng W."/>
            <person name="Hou X."/>
            <person name="Wei L."/>
        </authorList>
    </citation>
    <scope>NUCLEOTIDE SEQUENCE</scope>
    <source>
        <strain evidence="2">KEN1</strain>
        <tissue evidence="2">Leaf</tissue>
    </source>
</reference>
<gene>
    <name evidence="2" type="ORF">Slati_0137200</name>
</gene>
<evidence type="ECO:0000313" key="2">
    <source>
        <dbReference type="EMBL" id="KAL0462496.1"/>
    </source>
</evidence>
<name>A0AAW2Y9Y1_9LAMI</name>
<protein>
    <recommendedName>
        <fullName evidence="1">Reverse transcriptase/retrotransposon-derived protein RNase H-like domain-containing protein</fullName>
    </recommendedName>
</protein>
<organism evidence="2">
    <name type="scientific">Sesamum latifolium</name>
    <dbReference type="NCBI Taxonomy" id="2727402"/>
    <lineage>
        <taxon>Eukaryota</taxon>
        <taxon>Viridiplantae</taxon>
        <taxon>Streptophyta</taxon>
        <taxon>Embryophyta</taxon>
        <taxon>Tracheophyta</taxon>
        <taxon>Spermatophyta</taxon>
        <taxon>Magnoliopsida</taxon>
        <taxon>eudicotyledons</taxon>
        <taxon>Gunneridae</taxon>
        <taxon>Pentapetalae</taxon>
        <taxon>asterids</taxon>
        <taxon>lamiids</taxon>
        <taxon>Lamiales</taxon>
        <taxon>Pedaliaceae</taxon>
        <taxon>Sesamum</taxon>
    </lineage>
</organism>
<evidence type="ECO:0000259" key="1">
    <source>
        <dbReference type="Pfam" id="PF17919"/>
    </source>
</evidence>
<sequence>MSPPKSIKDVQNLAERLVALNWFISRSANRGLPFFKVLRGVANFQWNKTSQEAFNKLKKYLVLPPLLTKRKTRETLYLYLAVSESAISSFLVLQESKEHHLLHYVSKVPQGAEVRYSQIEKASPLLSNCSKEVKALLPVAPSDSVNKPSLETSVI</sequence>
<comment type="caution">
    <text evidence="2">The sequence shown here is derived from an EMBL/GenBank/DDBJ whole genome shotgun (WGS) entry which is preliminary data.</text>
</comment>
<dbReference type="InterPro" id="IPR043128">
    <property type="entry name" value="Rev_trsase/Diguanyl_cyclase"/>
</dbReference>
<proteinExistence type="predicted"/>
<feature type="domain" description="Reverse transcriptase/retrotransposon-derived protein RNase H-like" evidence="1">
    <location>
        <begin position="46"/>
        <end position="122"/>
    </location>
</feature>
<dbReference type="SUPFAM" id="SSF56672">
    <property type="entry name" value="DNA/RNA polymerases"/>
    <property type="match status" value="1"/>
</dbReference>